<protein>
    <submittedName>
        <fullName evidence="6">Flagellar export chaperone FliS</fullName>
    </submittedName>
</protein>
<organism evidence="6 7">
    <name type="scientific">Campylobacter canadensis</name>
    <dbReference type="NCBI Taxonomy" id="449520"/>
    <lineage>
        <taxon>Bacteria</taxon>
        <taxon>Pseudomonadati</taxon>
        <taxon>Campylobacterota</taxon>
        <taxon>Epsilonproteobacteria</taxon>
        <taxon>Campylobacterales</taxon>
        <taxon>Campylobacteraceae</taxon>
        <taxon>Campylobacter</taxon>
    </lineage>
</organism>
<comment type="subcellular location">
    <subcellularLocation>
        <location evidence="1">Cytoplasm</location>
        <location evidence="1">Cytosol</location>
    </subcellularLocation>
</comment>
<keyword evidence="3" id="KW-0963">Cytoplasm</keyword>
<dbReference type="InterPro" id="IPR003713">
    <property type="entry name" value="FliS"/>
</dbReference>
<dbReference type="PIRSF" id="PIRSF039090">
    <property type="entry name" value="Flis"/>
    <property type="match status" value="1"/>
</dbReference>
<keyword evidence="5" id="KW-0143">Chaperone</keyword>
<dbReference type="PANTHER" id="PTHR34773">
    <property type="entry name" value="FLAGELLAR SECRETION CHAPERONE FLIS"/>
    <property type="match status" value="1"/>
</dbReference>
<keyword evidence="6" id="KW-0282">Flagellum</keyword>
<evidence type="ECO:0000256" key="2">
    <source>
        <dbReference type="ARBA" id="ARBA00008787"/>
    </source>
</evidence>
<keyword evidence="4" id="KW-1005">Bacterial flagellum biogenesis</keyword>
<dbReference type="RefSeq" id="WP_224316011.1">
    <property type="nucleotide sequence ID" value="NZ_JACGBB010000004.1"/>
</dbReference>
<keyword evidence="7" id="KW-1185">Reference proteome</keyword>
<gene>
    <name evidence="6" type="primary">fliS</name>
    <name evidence="6" type="ORF">AVCANL283_02890</name>
</gene>
<evidence type="ECO:0000256" key="1">
    <source>
        <dbReference type="ARBA" id="ARBA00004514"/>
    </source>
</evidence>
<dbReference type="NCBIfam" id="TIGR00208">
    <property type="entry name" value="fliS"/>
    <property type="match status" value="1"/>
</dbReference>
<dbReference type="EMBL" id="JACGBB010000004">
    <property type="protein sequence ID" value="MBZ7987066.1"/>
    <property type="molecule type" value="Genomic_DNA"/>
</dbReference>
<dbReference type="Proteomes" id="UP000786183">
    <property type="component" value="Unassembled WGS sequence"/>
</dbReference>
<dbReference type="Gene3D" id="1.20.120.340">
    <property type="entry name" value="Flagellar protein FliS"/>
    <property type="match status" value="1"/>
</dbReference>
<dbReference type="InterPro" id="IPR036584">
    <property type="entry name" value="FliS_sf"/>
</dbReference>
<comment type="similarity">
    <text evidence="2">Belongs to the FliS family.</text>
</comment>
<keyword evidence="6" id="KW-0966">Cell projection</keyword>
<evidence type="ECO:0000313" key="7">
    <source>
        <dbReference type="Proteomes" id="UP000786183"/>
    </source>
</evidence>
<evidence type="ECO:0000256" key="5">
    <source>
        <dbReference type="ARBA" id="ARBA00023186"/>
    </source>
</evidence>
<dbReference type="PANTHER" id="PTHR34773:SF1">
    <property type="entry name" value="FLAGELLAR SECRETION CHAPERONE FLIS"/>
    <property type="match status" value="1"/>
</dbReference>
<evidence type="ECO:0000313" key="6">
    <source>
        <dbReference type="EMBL" id="MBZ7987066.1"/>
    </source>
</evidence>
<dbReference type="Pfam" id="PF02561">
    <property type="entry name" value="FliS"/>
    <property type="match status" value="1"/>
</dbReference>
<accession>A0ABS7WRQ5</accession>
<dbReference type="SUPFAM" id="SSF101116">
    <property type="entry name" value="Flagellar export chaperone FliS"/>
    <property type="match status" value="1"/>
</dbReference>
<evidence type="ECO:0000256" key="4">
    <source>
        <dbReference type="ARBA" id="ARBA00022795"/>
    </source>
</evidence>
<reference evidence="6 7" key="1">
    <citation type="submission" date="2020-07" db="EMBL/GenBank/DDBJ databases">
        <title>Transfer of Campylobacter canadensis to the novel genus Avispirillum gen. nov., that also includes two novel species recovered from migratory waterfowl: Avispirillum anseris sp. nov. and Avispirillum brantae sp. nov.</title>
        <authorList>
            <person name="Miller W.G."/>
            <person name="Chapman M.H."/>
            <person name="Yee E."/>
            <person name="Inglis G.D."/>
        </authorList>
    </citation>
    <scope>NUCLEOTIDE SEQUENCE [LARGE SCALE GENOMIC DNA]</scope>
    <source>
        <strain evidence="6 7">L283</strain>
    </source>
</reference>
<keyword evidence="6" id="KW-0969">Cilium</keyword>
<dbReference type="CDD" id="cd16098">
    <property type="entry name" value="FliS"/>
    <property type="match status" value="1"/>
</dbReference>
<comment type="caution">
    <text evidence="6">The sequence shown here is derived from an EMBL/GenBank/DDBJ whole genome shotgun (WGS) entry which is preliminary data.</text>
</comment>
<sequence>MTSNAYSTYSANHLAIENNEKMIEMLYEGILRFCSRAKKAIEKDDVEQKCINIRKASVIFVELLNYIDFSQGDVSYYLQGLYSHQISTLSKCMIDADTAKLDEVMKVASGLLEAWREVNNLNLNN</sequence>
<name>A0ABS7WRQ5_9BACT</name>
<evidence type="ECO:0000256" key="3">
    <source>
        <dbReference type="ARBA" id="ARBA00022490"/>
    </source>
</evidence>
<proteinExistence type="inferred from homology"/>